<dbReference type="Proteomes" id="UP000476837">
    <property type="component" value="Unassembled WGS sequence"/>
</dbReference>
<accession>A0A6L3B4J4</accession>
<proteinExistence type="predicted"/>
<dbReference type="SUPFAM" id="SSF53706">
    <property type="entry name" value="Formate dehydrogenase/DMSO reductase, domains 1-3"/>
    <property type="match status" value="1"/>
</dbReference>
<reference evidence="1 2" key="1">
    <citation type="submission" date="2018-07" db="EMBL/GenBank/DDBJ databases">
        <title>Genome sequence of Roseomonas fauriae ATCC 49958.</title>
        <authorList>
            <person name="Sant'Anna F.H."/>
            <person name="Baldani J.I."/>
            <person name="Zilli J.E."/>
            <person name="Reis V.M."/>
            <person name="Hartmann A."/>
            <person name="Cruz L."/>
            <person name="de Souza E.M."/>
            <person name="de Oliveira Pedrosa F."/>
            <person name="Passaglia L.M.P."/>
        </authorList>
    </citation>
    <scope>NUCLEOTIDE SEQUENCE [LARGE SCALE GENOMIC DNA]</scope>
    <source>
        <strain evidence="1 2">ATCC 49958</strain>
    </source>
</reference>
<evidence type="ECO:0000313" key="2">
    <source>
        <dbReference type="Proteomes" id="UP000476837"/>
    </source>
</evidence>
<name>A0A6L3B4J4_AZOBR</name>
<dbReference type="EMBL" id="QOKV01000002">
    <property type="protein sequence ID" value="KAA0687487.1"/>
    <property type="molecule type" value="Genomic_DNA"/>
</dbReference>
<gene>
    <name evidence="1" type="ORF">DS837_04465</name>
</gene>
<dbReference type="RefSeq" id="WP_149163637.1">
    <property type="nucleotide sequence ID" value="NZ_QOKV01000002.1"/>
</dbReference>
<sequence>MASDRPVHPAVRPVVHRDVVCPFCGLGCDDLTVEEEPPSTLTVRSTDCPVARERYSRMPAAEPPRVAGVPVPLAEAVDAAAAVLGAAQAPLVAGLGTDVDGARAALSLAERLGAVVDHALSDGLYRNLAVLQRTGWIATTLAELRNRCDLLLVTGPDPATLHPRLFERWVTPAPAFQAPPSREVVFLCGEPLDTTRAVLSGLPVAVLAGDPAKIGDAAAALAAAVADPFRASGAAGIAAGDIAALAERVVTARYAVVAWAAAAFEGPHIDLTVERLVHLVRAVNRHTRCAGLPLAGHDNVVGVNQVCTWQFGVPLRMSLAGGTPLHDPHRFAWARYAEVADTVVWVSAFRPEVPTFPAGQTVVALAPPGTAFADEPAVFIPVGTPGIDHPAHVFRSDTVVALRARGLIDRGLPDAATVLKAIAAALPQESPPC</sequence>
<protein>
    <submittedName>
        <fullName evidence="1">Formylmethanofuran dehydrogenase</fullName>
    </submittedName>
</protein>
<organism evidence="1 2">
    <name type="scientific">Azospirillum brasilense</name>
    <dbReference type="NCBI Taxonomy" id="192"/>
    <lineage>
        <taxon>Bacteria</taxon>
        <taxon>Pseudomonadati</taxon>
        <taxon>Pseudomonadota</taxon>
        <taxon>Alphaproteobacteria</taxon>
        <taxon>Rhodospirillales</taxon>
        <taxon>Azospirillaceae</taxon>
        <taxon>Azospirillum</taxon>
    </lineage>
</organism>
<evidence type="ECO:0000313" key="1">
    <source>
        <dbReference type="EMBL" id="KAA0687487.1"/>
    </source>
</evidence>
<dbReference type="AlphaFoldDB" id="A0A6L3B4J4"/>
<comment type="caution">
    <text evidence="1">The sequence shown here is derived from an EMBL/GenBank/DDBJ whole genome shotgun (WGS) entry which is preliminary data.</text>
</comment>